<organism evidence="2 3">
    <name type="scientific">Shewanella insulae</name>
    <dbReference type="NCBI Taxonomy" id="2681496"/>
    <lineage>
        <taxon>Bacteria</taxon>
        <taxon>Pseudomonadati</taxon>
        <taxon>Pseudomonadota</taxon>
        <taxon>Gammaproteobacteria</taxon>
        <taxon>Alteromonadales</taxon>
        <taxon>Shewanellaceae</taxon>
        <taxon>Shewanella</taxon>
    </lineage>
</organism>
<name>A0A6L7HT91_9GAMM</name>
<dbReference type="Gene3D" id="3.20.20.140">
    <property type="entry name" value="Metal-dependent hydrolases"/>
    <property type="match status" value="1"/>
</dbReference>
<gene>
    <name evidence="2" type="ORF">GNT65_01455</name>
</gene>
<dbReference type="CDD" id="cd01299">
    <property type="entry name" value="Met_dep_hydrolase_A"/>
    <property type="match status" value="1"/>
</dbReference>
<comment type="caution">
    <text evidence="2">The sequence shown here is derived from an EMBL/GenBank/DDBJ whole genome shotgun (WGS) entry which is preliminary data.</text>
</comment>
<protein>
    <submittedName>
        <fullName evidence="2">Amidohydrolase family protein</fullName>
    </submittedName>
</protein>
<dbReference type="EMBL" id="WRPA01000001">
    <property type="protein sequence ID" value="MXR67353.1"/>
    <property type="molecule type" value="Genomic_DNA"/>
</dbReference>
<dbReference type="PANTHER" id="PTHR43135:SF3">
    <property type="entry name" value="ALPHA-D-RIBOSE 1-METHYLPHOSPHONATE 5-TRIPHOSPHATE DIPHOSPHATASE"/>
    <property type="match status" value="1"/>
</dbReference>
<evidence type="ECO:0000259" key="1">
    <source>
        <dbReference type="Pfam" id="PF01979"/>
    </source>
</evidence>
<dbReference type="InterPro" id="IPR006680">
    <property type="entry name" value="Amidohydro-rel"/>
</dbReference>
<sequence>MISWRLKYRFQHTLTPSQSKPLLKSLTGVAFTLCLPAVSQAQDTLLLAKGYVDVAKGKTIEDAAIVVRDNKIVSVGNRGEIDDQTAYRLVNLEDKYLLPGVMDMHVHLSGDAEDNFLESMNYSIPRQTVKAVKNARSTLMAGFTTVRDLGASGYSVIATRDAIDAGEIPGPRIWAVGHALSITGGHCDDNFAPPERHSVAGGVADGPWAVRQKVRENIKYGANAIKVCATGGVFSKGTKVGVQQYSEEELGAAAEEAHRRGLVIAAHAHGTDGIKAAIRAGIDSIEHCSFMDKEAIKMAVKAGTYLSCDIYNTEYTLAYGEANGVPQANIEKEKQVSKAQRDSFRRATLAGARMVFGSDAAIYPHGDNGKQFARMVTFGMTPTQALQAATINSAALLKQDSLGQLKPGFYADIIAVDDDPLADISVMERVRFVMKDGVIYKR</sequence>
<keyword evidence="3" id="KW-1185">Reference proteome</keyword>
<dbReference type="Pfam" id="PF01979">
    <property type="entry name" value="Amidohydro_1"/>
    <property type="match status" value="1"/>
</dbReference>
<accession>A0A6L7HT91</accession>
<dbReference type="InterPro" id="IPR057744">
    <property type="entry name" value="OTAase-like"/>
</dbReference>
<dbReference type="PANTHER" id="PTHR43135">
    <property type="entry name" value="ALPHA-D-RIBOSE 1-METHYLPHOSPHONATE 5-TRIPHOSPHATE DIPHOSPHATASE"/>
    <property type="match status" value="1"/>
</dbReference>
<evidence type="ECO:0000313" key="3">
    <source>
        <dbReference type="Proteomes" id="UP000474778"/>
    </source>
</evidence>
<dbReference type="SUPFAM" id="SSF51556">
    <property type="entry name" value="Metallo-dependent hydrolases"/>
    <property type="match status" value="1"/>
</dbReference>
<feature type="domain" description="Amidohydrolase-related" evidence="1">
    <location>
        <begin position="96"/>
        <end position="438"/>
    </location>
</feature>
<dbReference type="Proteomes" id="UP000474778">
    <property type="component" value="Unassembled WGS sequence"/>
</dbReference>
<dbReference type="GO" id="GO:0016810">
    <property type="term" value="F:hydrolase activity, acting on carbon-nitrogen (but not peptide) bonds"/>
    <property type="evidence" value="ECO:0007669"/>
    <property type="project" value="InterPro"/>
</dbReference>
<keyword evidence="2" id="KW-0378">Hydrolase</keyword>
<dbReference type="RefSeq" id="WP_160793351.1">
    <property type="nucleotide sequence ID" value="NZ_WRPA01000001.1"/>
</dbReference>
<dbReference type="SUPFAM" id="SSF51338">
    <property type="entry name" value="Composite domain of metallo-dependent hydrolases"/>
    <property type="match status" value="1"/>
</dbReference>
<evidence type="ECO:0000313" key="2">
    <source>
        <dbReference type="EMBL" id="MXR67353.1"/>
    </source>
</evidence>
<dbReference type="Gene3D" id="2.30.40.10">
    <property type="entry name" value="Urease, subunit C, domain 1"/>
    <property type="match status" value="1"/>
</dbReference>
<dbReference type="InterPro" id="IPR051781">
    <property type="entry name" value="Metallo-dep_Hydrolase"/>
</dbReference>
<reference evidence="2 3" key="1">
    <citation type="submission" date="2019-12" db="EMBL/GenBank/DDBJ databases">
        <title>Shewanella insulae sp. nov., isolated from a tidal flat.</title>
        <authorList>
            <person name="Yoon J.-H."/>
        </authorList>
    </citation>
    <scope>NUCLEOTIDE SEQUENCE [LARGE SCALE GENOMIC DNA]</scope>
    <source>
        <strain evidence="2 3">JBTF-M18</strain>
    </source>
</reference>
<proteinExistence type="predicted"/>
<dbReference type="InterPro" id="IPR011059">
    <property type="entry name" value="Metal-dep_hydrolase_composite"/>
</dbReference>
<dbReference type="InterPro" id="IPR032466">
    <property type="entry name" value="Metal_Hydrolase"/>
</dbReference>
<dbReference type="AlphaFoldDB" id="A0A6L7HT91"/>